<dbReference type="SMART" id="SM00248">
    <property type="entry name" value="ANK"/>
    <property type="match status" value="6"/>
</dbReference>
<dbReference type="Pfam" id="PF00023">
    <property type="entry name" value="Ank"/>
    <property type="match status" value="1"/>
</dbReference>
<gene>
    <name evidence="2" type="ORF">EV199_1293</name>
</gene>
<keyword evidence="3" id="KW-1185">Reference proteome</keyword>
<dbReference type="InterPro" id="IPR036770">
    <property type="entry name" value="Ankyrin_rpt-contain_sf"/>
</dbReference>
<dbReference type="EMBL" id="SGXA01000001">
    <property type="protein sequence ID" value="RZS75427.1"/>
    <property type="molecule type" value="Genomic_DNA"/>
</dbReference>
<keyword evidence="1" id="KW-0040">ANK repeat</keyword>
<dbReference type="SUPFAM" id="SSF48403">
    <property type="entry name" value="Ankyrin repeat"/>
    <property type="match status" value="1"/>
</dbReference>
<dbReference type="Proteomes" id="UP000293874">
    <property type="component" value="Unassembled WGS sequence"/>
</dbReference>
<evidence type="ECO:0000313" key="3">
    <source>
        <dbReference type="Proteomes" id="UP000293874"/>
    </source>
</evidence>
<dbReference type="AlphaFoldDB" id="A0A4Q7N1D5"/>
<protein>
    <submittedName>
        <fullName evidence="2">Ankyrin repeat protein</fullName>
    </submittedName>
</protein>
<comment type="caution">
    <text evidence="2">The sequence shown here is derived from an EMBL/GenBank/DDBJ whole genome shotgun (WGS) entry which is preliminary data.</text>
</comment>
<dbReference type="Gene3D" id="1.25.40.20">
    <property type="entry name" value="Ankyrin repeat-containing domain"/>
    <property type="match status" value="2"/>
</dbReference>
<proteinExistence type="predicted"/>
<evidence type="ECO:0000313" key="2">
    <source>
        <dbReference type="EMBL" id="RZS75427.1"/>
    </source>
</evidence>
<dbReference type="PANTHER" id="PTHR24157:SF3">
    <property type="entry name" value="ANKYRIN REPEAT, SAM AND BASIC LEUCINE ZIPPER DOMAIN-CONTAINING PROTEIN 1"/>
    <property type="match status" value="1"/>
</dbReference>
<accession>A0A4Q7N1D5</accession>
<dbReference type="PROSITE" id="PS50088">
    <property type="entry name" value="ANK_REPEAT"/>
    <property type="match status" value="1"/>
</dbReference>
<organism evidence="2 3">
    <name type="scientific">Pseudobacter ginsenosidimutans</name>
    <dbReference type="NCBI Taxonomy" id="661488"/>
    <lineage>
        <taxon>Bacteria</taxon>
        <taxon>Pseudomonadati</taxon>
        <taxon>Bacteroidota</taxon>
        <taxon>Chitinophagia</taxon>
        <taxon>Chitinophagales</taxon>
        <taxon>Chitinophagaceae</taxon>
        <taxon>Pseudobacter</taxon>
    </lineage>
</organism>
<feature type="repeat" description="ANK" evidence="1">
    <location>
        <begin position="180"/>
        <end position="212"/>
    </location>
</feature>
<dbReference type="RefSeq" id="WP_130539795.1">
    <property type="nucleotide sequence ID" value="NZ_CP042431.1"/>
</dbReference>
<dbReference type="PROSITE" id="PS50297">
    <property type="entry name" value="ANK_REP_REGION"/>
    <property type="match status" value="1"/>
</dbReference>
<evidence type="ECO:0000256" key="1">
    <source>
        <dbReference type="PROSITE-ProRule" id="PRU00023"/>
    </source>
</evidence>
<dbReference type="OrthoDB" id="5657095at2"/>
<reference evidence="2 3" key="1">
    <citation type="submission" date="2019-02" db="EMBL/GenBank/DDBJ databases">
        <title>Genomic Encyclopedia of Type Strains, Phase IV (KMG-IV): sequencing the most valuable type-strain genomes for metagenomic binning, comparative biology and taxonomic classification.</title>
        <authorList>
            <person name="Goeker M."/>
        </authorList>
    </citation>
    <scope>NUCLEOTIDE SEQUENCE [LARGE SCALE GENOMIC DNA]</scope>
    <source>
        <strain evidence="2 3">DSM 18116</strain>
    </source>
</reference>
<name>A0A4Q7N1D5_9BACT</name>
<sequence length="393" mass="43771">MTALLNALKTRDLDLATTLAGQGEKLPGNLPDYEIRQLFGNLLQAKAFQLLLDLISNGLIETDIYEYDKLENGVFEVLFRWVNEEEDRLQFLRDFLSRLDNVGDAVQDKTLLDLAFALQVPVAVIQLLVDAGCDLRRRNNAEANHLYKVVQEFSIKEERGLQYINFLLDGGIDVNEGNVVGETPLHLSISKNKKPYIRLLLEKGADLNQPDAKGETPLYCAVVHQVCDKDTYRSLTAFASPDFERTTKDGETLLLGAVRMRRSGNEEETGLLTALIEDGADLYQTSPHYGKAKSALDWICEKPSGLLNAALSAGAADVHRRNDEGNTLLHQVCAYNVNYDQEAARQLYQKVKLLIAAGADPNATNDQDQTPMMLAAQDNLKVKTVELLLKHKV</sequence>
<dbReference type="InterPro" id="IPR002110">
    <property type="entry name" value="Ankyrin_rpt"/>
</dbReference>
<dbReference type="PANTHER" id="PTHR24157">
    <property type="entry name" value="ANKYRIN REPEAT, SAM AND BASIC LEUCINE ZIPPER DOMAIN-CONTAINING PROTEIN 1"/>
    <property type="match status" value="1"/>
</dbReference>
<dbReference type="Pfam" id="PF12796">
    <property type="entry name" value="Ank_2"/>
    <property type="match status" value="1"/>
</dbReference>
<dbReference type="GO" id="GO:0071546">
    <property type="term" value="C:pi-body"/>
    <property type="evidence" value="ECO:0007669"/>
    <property type="project" value="TreeGrafter"/>
</dbReference>